<feature type="non-terminal residue" evidence="3">
    <location>
        <position position="1"/>
    </location>
</feature>
<proteinExistence type="predicted"/>
<sequence length="338" mass="37654">NLRSLRPFSGCWTAGCPPTVWHEAYSPPWPAKHRFPMWKFRNLADQLVSDGLFKSHAEFLTPKVPPDEWFLLAHDEEYYAGFVNATLDDVRWRRIGFTQTQDHEALVRRTKLEVGGTILAARYALRYGLACNTAGGTHHAHRAWGSGYCALNDLAVTAKLLLEERAASRILICDLDVHQGDGTAEILAGEPRAFTLSVHCAQNFPFGFKGMAHLGRDRSDLDAGLSRGTGDDEYLAALEAYIPAALEQHRPDLVLYDAGVDVHVDDDLGYFNLSWEGLRRREDFVLEACLSRNIPIACVIGGGYDRDEHHLARRHAVVLHAAAAAWRRHGLGVARPPT</sequence>
<dbReference type="PRINTS" id="PR01270">
    <property type="entry name" value="HDASUPER"/>
</dbReference>
<protein>
    <recommendedName>
        <fullName evidence="2">Histone deacetylase domain-containing protein</fullName>
    </recommendedName>
</protein>
<dbReference type="InterPro" id="IPR037138">
    <property type="entry name" value="His_deacetylse_dom_sf"/>
</dbReference>
<evidence type="ECO:0000259" key="2">
    <source>
        <dbReference type="Pfam" id="PF00850"/>
    </source>
</evidence>
<dbReference type="EMBL" id="CAJNNW010030625">
    <property type="protein sequence ID" value="CAE8703919.1"/>
    <property type="molecule type" value="Genomic_DNA"/>
</dbReference>
<evidence type="ECO:0000256" key="1">
    <source>
        <dbReference type="ARBA" id="ARBA00022801"/>
    </source>
</evidence>
<organism evidence="3 4">
    <name type="scientific">Polarella glacialis</name>
    <name type="common">Dinoflagellate</name>
    <dbReference type="NCBI Taxonomy" id="89957"/>
    <lineage>
        <taxon>Eukaryota</taxon>
        <taxon>Sar</taxon>
        <taxon>Alveolata</taxon>
        <taxon>Dinophyceae</taxon>
        <taxon>Suessiales</taxon>
        <taxon>Suessiaceae</taxon>
        <taxon>Polarella</taxon>
    </lineage>
</organism>
<dbReference type="Gene3D" id="3.40.800.20">
    <property type="entry name" value="Histone deacetylase domain"/>
    <property type="match status" value="1"/>
</dbReference>
<dbReference type="SUPFAM" id="SSF52768">
    <property type="entry name" value="Arginase/deacetylase"/>
    <property type="match status" value="1"/>
</dbReference>
<dbReference type="GO" id="GO:0016787">
    <property type="term" value="F:hydrolase activity"/>
    <property type="evidence" value="ECO:0007669"/>
    <property type="project" value="UniProtKB-KW"/>
</dbReference>
<dbReference type="Proteomes" id="UP000626109">
    <property type="component" value="Unassembled WGS sequence"/>
</dbReference>
<dbReference type="GO" id="GO:0040029">
    <property type="term" value="P:epigenetic regulation of gene expression"/>
    <property type="evidence" value="ECO:0007669"/>
    <property type="project" value="TreeGrafter"/>
</dbReference>
<evidence type="ECO:0000313" key="4">
    <source>
        <dbReference type="Proteomes" id="UP000626109"/>
    </source>
</evidence>
<dbReference type="InterPro" id="IPR000286">
    <property type="entry name" value="HDACs"/>
</dbReference>
<dbReference type="Pfam" id="PF00850">
    <property type="entry name" value="Hist_deacetyl"/>
    <property type="match status" value="1"/>
</dbReference>
<dbReference type="InterPro" id="IPR023696">
    <property type="entry name" value="Ureohydrolase_dom_sf"/>
</dbReference>
<dbReference type="PANTHER" id="PTHR10625">
    <property type="entry name" value="HISTONE DEACETYLASE HDAC1-RELATED"/>
    <property type="match status" value="1"/>
</dbReference>
<dbReference type="CDD" id="cd09993">
    <property type="entry name" value="HDAC_classIV"/>
    <property type="match status" value="1"/>
</dbReference>
<dbReference type="InterPro" id="IPR023801">
    <property type="entry name" value="His_deacetylse_dom"/>
</dbReference>
<gene>
    <name evidence="3" type="ORF">PGLA2088_LOCUS33000</name>
</gene>
<dbReference type="PANTHER" id="PTHR10625:SF32">
    <property type="entry name" value="HISTONE DEACETYLASE"/>
    <property type="match status" value="1"/>
</dbReference>
<keyword evidence="1" id="KW-0378">Hydrolase</keyword>
<reference evidence="3" key="1">
    <citation type="submission" date="2021-02" db="EMBL/GenBank/DDBJ databases">
        <authorList>
            <person name="Dougan E. K."/>
            <person name="Rhodes N."/>
            <person name="Thang M."/>
            <person name="Chan C."/>
        </authorList>
    </citation>
    <scope>NUCLEOTIDE SEQUENCE</scope>
</reference>
<comment type="caution">
    <text evidence="3">The sequence shown here is derived from an EMBL/GenBank/DDBJ whole genome shotgun (WGS) entry which is preliminary data.</text>
</comment>
<evidence type="ECO:0000313" key="3">
    <source>
        <dbReference type="EMBL" id="CAE8703919.1"/>
    </source>
</evidence>
<accession>A0A813KJ79</accession>
<dbReference type="AlphaFoldDB" id="A0A813KJ79"/>
<name>A0A813KJ79_POLGL</name>
<dbReference type="InterPro" id="IPR044150">
    <property type="entry name" value="HDAC_classIV"/>
</dbReference>
<feature type="domain" description="Histone deacetylase" evidence="2">
    <location>
        <begin position="34"/>
        <end position="311"/>
    </location>
</feature>
<dbReference type="GO" id="GO:0004407">
    <property type="term" value="F:histone deacetylase activity"/>
    <property type="evidence" value="ECO:0007669"/>
    <property type="project" value="InterPro"/>
</dbReference>